<dbReference type="InterPro" id="IPR025439">
    <property type="entry name" value="Spore_coat_CotO"/>
</dbReference>
<dbReference type="Pfam" id="PF14153">
    <property type="entry name" value="Spore_coat_CotO"/>
    <property type="match status" value="1"/>
</dbReference>
<dbReference type="OrthoDB" id="2970540at2"/>
<name>A0A4S4BV13_9BACI</name>
<sequence length="167" mass="19327">MSNKQKQKYQMKPLMYIVQPENQDINVNMQSFVVKKTKPKSSATVAIADAPVKTLQKEFDLAEKEEVVEENKFAGVEQLAQEEPSVKQYRKQRKPLTQMSVLEKIEFFTHLPKNMPRTLCQIVTTEETYRGVIMNEENEMVTIRSLTHAKPIEIKIDQIKAINLLGF</sequence>
<evidence type="ECO:0000313" key="1">
    <source>
        <dbReference type="EMBL" id="THF78957.1"/>
    </source>
</evidence>
<dbReference type="AlphaFoldDB" id="A0A4S4BV13"/>
<reference evidence="1 2" key="1">
    <citation type="submission" date="2019-04" db="EMBL/GenBank/DDBJ databases">
        <title>Bacillus sediminilitoris sp. nov., isolated from a tidal flat sediment on the East China Sea.</title>
        <authorList>
            <person name="Wei Y."/>
            <person name="Mao H."/>
            <person name="Fang J."/>
        </authorList>
    </citation>
    <scope>NUCLEOTIDE SEQUENCE [LARGE SCALE GENOMIC DNA]</scope>
    <source>
        <strain evidence="1 2">DSL-17</strain>
    </source>
</reference>
<dbReference type="Proteomes" id="UP000310334">
    <property type="component" value="Unassembled WGS sequence"/>
</dbReference>
<accession>A0A4S4BV13</accession>
<dbReference type="EMBL" id="SSNT01000010">
    <property type="protein sequence ID" value="THF78957.1"/>
    <property type="molecule type" value="Genomic_DNA"/>
</dbReference>
<organism evidence="1 2">
    <name type="scientific">Metabacillus sediminilitoris</name>
    <dbReference type="NCBI Taxonomy" id="2567941"/>
    <lineage>
        <taxon>Bacteria</taxon>
        <taxon>Bacillati</taxon>
        <taxon>Bacillota</taxon>
        <taxon>Bacilli</taxon>
        <taxon>Bacillales</taxon>
        <taxon>Bacillaceae</taxon>
        <taxon>Metabacillus</taxon>
    </lineage>
</organism>
<evidence type="ECO:0000313" key="2">
    <source>
        <dbReference type="Proteomes" id="UP000310334"/>
    </source>
</evidence>
<dbReference type="RefSeq" id="WP_136355136.1">
    <property type="nucleotide sequence ID" value="NZ_CP046266.1"/>
</dbReference>
<protein>
    <recommendedName>
        <fullName evidence="3">Spore coat protein CotO</fullName>
    </recommendedName>
</protein>
<evidence type="ECO:0008006" key="3">
    <source>
        <dbReference type="Google" id="ProtNLM"/>
    </source>
</evidence>
<keyword evidence="2" id="KW-1185">Reference proteome</keyword>
<proteinExistence type="predicted"/>
<gene>
    <name evidence="1" type="ORF">E6W99_14655</name>
</gene>
<comment type="caution">
    <text evidence="1">The sequence shown here is derived from an EMBL/GenBank/DDBJ whole genome shotgun (WGS) entry which is preliminary data.</text>
</comment>